<proteinExistence type="predicted"/>
<name>A0ACA9MU75_9GLOM</name>
<organism evidence="1 2">
    <name type="scientific">Racocetra persica</name>
    <dbReference type="NCBI Taxonomy" id="160502"/>
    <lineage>
        <taxon>Eukaryota</taxon>
        <taxon>Fungi</taxon>
        <taxon>Fungi incertae sedis</taxon>
        <taxon>Mucoromycota</taxon>
        <taxon>Glomeromycotina</taxon>
        <taxon>Glomeromycetes</taxon>
        <taxon>Diversisporales</taxon>
        <taxon>Gigasporaceae</taxon>
        <taxon>Racocetra</taxon>
    </lineage>
</organism>
<comment type="caution">
    <text evidence="1">The sequence shown here is derived from an EMBL/GenBank/DDBJ whole genome shotgun (WGS) entry which is preliminary data.</text>
</comment>
<sequence length="81" mass="9364">TIYCGLVNEIIDEINLHSYWIGMQSILPILSEIAQDYIWLPVSSCNVERSFSMYNNLLNNDRQSLSLDSLKQLSMLYFNGN</sequence>
<accession>A0ACA9MU75</accession>
<dbReference type="Proteomes" id="UP000789920">
    <property type="component" value="Unassembled WGS sequence"/>
</dbReference>
<protein>
    <submittedName>
        <fullName evidence="1">31793_t:CDS:1</fullName>
    </submittedName>
</protein>
<evidence type="ECO:0000313" key="2">
    <source>
        <dbReference type="Proteomes" id="UP000789920"/>
    </source>
</evidence>
<keyword evidence="2" id="KW-1185">Reference proteome</keyword>
<dbReference type="EMBL" id="CAJVQC010010104">
    <property type="protein sequence ID" value="CAG8612678.1"/>
    <property type="molecule type" value="Genomic_DNA"/>
</dbReference>
<gene>
    <name evidence="1" type="ORF">RPERSI_LOCUS6370</name>
</gene>
<feature type="non-terminal residue" evidence="1">
    <location>
        <position position="1"/>
    </location>
</feature>
<evidence type="ECO:0000313" key="1">
    <source>
        <dbReference type="EMBL" id="CAG8612678.1"/>
    </source>
</evidence>
<reference evidence="1" key="1">
    <citation type="submission" date="2021-06" db="EMBL/GenBank/DDBJ databases">
        <authorList>
            <person name="Kallberg Y."/>
            <person name="Tangrot J."/>
            <person name="Rosling A."/>
        </authorList>
    </citation>
    <scope>NUCLEOTIDE SEQUENCE</scope>
    <source>
        <strain evidence="1">MA461A</strain>
    </source>
</reference>